<dbReference type="SUPFAM" id="SSF53335">
    <property type="entry name" value="S-adenosyl-L-methionine-dependent methyltransferases"/>
    <property type="match status" value="1"/>
</dbReference>
<dbReference type="Gene3D" id="3.40.50.150">
    <property type="entry name" value="Vaccinia Virus protein VP39"/>
    <property type="match status" value="1"/>
</dbReference>
<feature type="domain" description="Methyltransferase small" evidence="5">
    <location>
        <begin position="9"/>
        <end position="161"/>
    </location>
</feature>
<dbReference type="InterPro" id="IPR007848">
    <property type="entry name" value="Small_mtfrase_dom"/>
</dbReference>
<proteinExistence type="inferred from homology"/>
<dbReference type="GeneID" id="16573820"/>
<evidence type="ECO:0000256" key="1">
    <source>
        <dbReference type="ARBA" id="ARBA00006149"/>
    </source>
</evidence>
<keyword evidence="4" id="KW-0949">S-adenosyl-L-methionine</keyword>
<dbReference type="InterPro" id="IPR002052">
    <property type="entry name" value="DNA_methylase_N6_adenine_CS"/>
</dbReference>
<dbReference type="EMBL" id="CP007493">
    <property type="protein sequence ID" value="AJB41314.1"/>
    <property type="molecule type" value="Genomic_DNA"/>
</dbReference>
<dbReference type="GO" id="GO:0003676">
    <property type="term" value="F:nucleic acid binding"/>
    <property type="evidence" value="ECO:0007669"/>
    <property type="project" value="InterPro"/>
</dbReference>
<evidence type="ECO:0000256" key="3">
    <source>
        <dbReference type="ARBA" id="ARBA00022679"/>
    </source>
</evidence>
<evidence type="ECO:0000256" key="2">
    <source>
        <dbReference type="ARBA" id="ARBA00022603"/>
    </source>
</evidence>
<dbReference type="AlphaFoldDB" id="A0A3G1A7P5"/>
<evidence type="ECO:0000313" key="6">
    <source>
        <dbReference type="EMBL" id="AJB41314.1"/>
    </source>
</evidence>
<dbReference type="GO" id="GO:0008276">
    <property type="term" value="F:protein methyltransferase activity"/>
    <property type="evidence" value="ECO:0007669"/>
    <property type="project" value="TreeGrafter"/>
</dbReference>
<name>A0A3G1A7P5_9CREN</name>
<organism evidence="6 7">
    <name type="scientific">Thermofilum adornatum 1505</name>
    <dbReference type="NCBI Taxonomy" id="697581"/>
    <lineage>
        <taxon>Archaea</taxon>
        <taxon>Thermoproteota</taxon>
        <taxon>Thermoprotei</taxon>
        <taxon>Thermofilales</taxon>
        <taxon>Thermofilaceae</taxon>
        <taxon>Thermofilum</taxon>
    </lineage>
</organism>
<comment type="similarity">
    <text evidence="1">Belongs to the eukaryotic/archaeal PrmC-related family.</text>
</comment>
<reference evidence="7" key="1">
    <citation type="book" date="2010" name="EXTREMOPHILES" publisher="0:0-0">
        <title>Complete genome sequences of ten hyperthermophilic archaea reveal their metabolic capabilities and possible ecological roles.</title>
        <editorList>
            <person name="?"/>
        </editorList>
        <authorList>
            <person name="Ravin N.V."/>
            <person name="Mardanov A.V."/>
            <person name="Bonch-Osmolovskaya E.A."/>
            <person name="Skryabin K.G."/>
        </authorList>
    </citation>
    <scope>NUCLEOTIDE SEQUENCE [LARGE SCALE GENOMIC DNA]</scope>
    <source>
        <strain evidence="7">1505</strain>
    </source>
</reference>
<dbReference type="Pfam" id="PF05175">
    <property type="entry name" value="MTS"/>
    <property type="match status" value="1"/>
</dbReference>
<protein>
    <submittedName>
        <fullName evidence="6">Putative methylase</fullName>
    </submittedName>
</protein>
<evidence type="ECO:0000313" key="7">
    <source>
        <dbReference type="Proteomes" id="UP000266720"/>
    </source>
</evidence>
<dbReference type="GO" id="GO:0035657">
    <property type="term" value="C:eRF1 methyltransferase complex"/>
    <property type="evidence" value="ECO:0007669"/>
    <property type="project" value="TreeGrafter"/>
</dbReference>
<dbReference type="PANTHER" id="PTHR45875:SF1">
    <property type="entry name" value="METHYLTRANSFERASE N6AMT1"/>
    <property type="match status" value="1"/>
</dbReference>
<dbReference type="KEGG" id="tcb:TCARB_0238"/>
<accession>A0A3G1A7P5</accession>
<dbReference type="GO" id="GO:0008757">
    <property type="term" value="F:S-adenosylmethionine-dependent methyltransferase activity"/>
    <property type="evidence" value="ECO:0007669"/>
    <property type="project" value="TreeGrafter"/>
</dbReference>
<dbReference type="CDD" id="cd02440">
    <property type="entry name" value="AdoMet_MTases"/>
    <property type="match status" value="1"/>
</dbReference>
<dbReference type="GO" id="GO:0032259">
    <property type="term" value="P:methylation"/>
    <property type="evidence" value="ECO:0007669"/>
    <property type="project" value="UniProtKB-KW"/>
</dbReference>
<keyword evidence="2 6" id="KW-0489">Methyltransferase</keyword>
<dbReference type="STRING" id="697581.TCARB_0238"/>
<dbReference type="GeneID" id="25405698"/>
<dbReference type="InterPro" id="IPR052190">
    <property type="entry name" value="Euk-Arch_PrmC-MTase"/>
</dbReference>
<dbReference type="InterPro" id="IPR029063">
    <property type="entry name" value="SAM-dependent_MTases_sf"/>
</dbReference>
<sequence length="196" mass="21748">MPYPVSEDTVFLANYLREKSQCYGTVLEVGCGNGEITIECAYCAEYVVGTDVSQDAVEYTLDRVKKKDLYKKIDIVLTDKARPFRRDSFHIVVSNPPYLPCRYEEGEEVCGGPSGIEFSVELARDAQGLLKEHGKLIVVASSLADVSSLISVLSNLYSKVSVADTLPLGHFEKLLIVVAEKRLDLQNDPPKEVLRD</sequence>
<evidence type="ECO:0000256" key="4">
    <source>
        <dbReference type="ARBA" id="ARBA00022691"/>
    </source>
</evidence>
<dbReference type="PANTHER" id="PTHR45875">
    <property type="entry name" value="METHYLTRANSFERASE N6AMT1"/>
    <property type="match status" value="1"/>
</dbReference>
<dbReference type="Proteomes" id="UP000266720">
    <property type="component" value="Chromosome"/>
</dbReference>
<dbReference type="PROSITE" id="PS00092">
    <property type="entry name" value="N6_MTASE"/>
    <property type="match status" value="1"/>
</dbReference>
<gene>
    <name evidence="6" type="ORF">TCARB_0238</name>
</gene>
<dbReference type="RefSeq" id="WP_020962824.1">
    <property type="nucleotide sequence ID" value="NZ_CP007493.1"/>
</dbReference>
<keyword evidence="3" id="KW-0808">Transferase</keyword>
<evidence type="ECO:0000259" key="5">
    <source>
        <dbReference type="Pfam" id="PF05175"/>
    </source>
</evidence>